<comment type="caution">
    <text evidence="2">The sequence shown here is derived from an EMBL/GenBank/DDBJ whole genome shotgun (WGS) entry which is preliminary data.</text>
</comment>
<dbReference type="AlphaFoldDB" id="A0A438NFY0"/>
<evidence type="ECO:0000313" key="3">
    <source>
        <dbReference type="Proteomes" id="UP000288859"/>
    </source>
</evidence>
<evidence type="ECO:0000313" key="2">
    <source>
        <dbReference type="EMBL" id="RVX74637.1"/>
    </source>
</evidence>
<proteinExistence type="predicted"/>
<gene>
    <name evidence="2" type="ORF">B0A52_01763</name>
</gene>
<dbReference type="VEuPathDB" id="FungiDB:PV10_07157"/>
<feature type="region of interest" description="Disordered" evidence="1">
    <location>
        <begin position="21"/>
        <end position="71"/>
    </location>
</feature>
<feature type="compositionally biased region" description="Polar residues" evidence="1">
    <location>
        <begin position="270"/>
        <end position="280"/>
    </location>
</feature>
<protein>
    <submittedName>
        <fullName evidence="2">Uncharacterized protein</fullName>
    </submittedName>
</protein>
<organism evidence="2 3">
    <name type="scientific">Exophiala mesophila</name>
    <name type="common">Black yeast-like fungus</name>
    <dbReference type="NCBI Taxonomy" id="212818"/>
    <lineage>
        <taxon>Eukaryota</taxon>
        <taxon>Fungi</taxon>
        <taxon>Dikarya</taxon>
        <taxon>Ascomycota</taxon>
        <taxon>Pezizomycotina</taxon>
        <taxon>Eurotiomycetes</taxon>
        <taxon>Chaetothyriomycetidae</taxon>
        <taxon>Chaetothyriales</taxon>
        <taxon>Herpotrichiellaceae</taxon>
        <taxon>Exophiala</taxon>
    </lineage>
</organism>
<reference evidence="2 3" key="1">
    <citation type="submission" date="2017-03" db="EMBL/GenBank/DDBJ databases">
        <title>Genomes of endolithic fungi from Antarctica.</title>
        <authorList>
            <person name="Coleine C."/>
            <person name="Masonjones S."/>
            <person name="Stajich J.E."/>
        </authorList>
    </citation>
    <scope>NUCLEOTIDE SEQUENCE [LARGE SCALE GENOMIC DNA]</scope>
    <source>
        <strain evidence="2 3">CCFEE 6314</strain>
    </source>
</reference>
<name>A0A438NFY0_EXOME</name>
<accession>A0A438NFY0</accession>
<dbReference type="Proteomes" id="UP000288859">
    <property type="component" value="Unassembled WGS sequence"/>
</dbReference>
<feature type="compositionally biased region" description="Low complexity" evidence="1">
    <location>
        <begin position="244"/>
        <end position="257"/>
    </location>
</feature>
<sequence length="380" mass="41063">MSDTLHSDDLHLAGLVLAATAAADEEGRTPHAQGKRKRDDEETHLDGPYYQNPIDHTSSQTAPANGPSLHSSASVLFREPSMTSRKYSRPPLGKVFTSLQLAPENFLRLQTAAKAFMLDEAHLERRDVVGHQKQSGAADVAKLNLWNCVEDFLSTHGYGEKYFAPGVGGDIPDAPARTLSWPADRQTIIKLMMPLMRKMVTNERQRVYAAESRKSTGTKEDEKPDSNSPNKDESPRLDASGTDPLVSPAAAAAGTAGPPLPSTPSPISATNGHARSSSPFKPSIAIHVNVVSSNAEGARRRVIPRFTLQPETTPNLSALISHAKRKHPGGLESDSSLPVVKVWLPDGLVTVADDREWMVALLSAGVVDWMDGEVRVLVEV</sequence>
<dbReference type="EMBL" id="NAJM01000004">
    <property type="protein sequence ID" value="RVX74637.1"/>
    <property type="molecule type" value="Genomic_DNA"/>
</dbReference>
<feature type="compositionally biased region" description="Polar residues" evidence="1">
    <location>
        <begin position="54"/>
        <end position="71"/>
    </location>
</feature>
<feature type="region of interest" description="Disordered" evidence="1">
    <location>
        <begin position="208"/>
        <end position="280"/>
    </location>
</feature>
<feature type="compositionally biased region" description="Basic and acidic residues" evidence="1">
    <location>
        <begin position="208"/>
        <end position="236"/>
    </location>
</feature>
<dbReference type="OrthoDB" id="5373017at2759"/>
<evidence type="ECO:0000256" key="1">
    <source>
        <dbReference type="SAM" id="MobiDB-lite"/>
    </source>
</evidence>